<gene>
    <name evidence="1" type="ORF">UFOVP252_20</name>
</gene>
<protein>
    <submittedName>
        <fullName evidence="1">Uncharacterized protein</fullName>
    </submittedName>
</protein>
<proteinExistence type="predicted"/>
<organism evidence="1">
    <name type="scientific">uncultured Caudovirales phage</name>
    <dbReference type="NCBI Taxonomy" id="2100421"/>
    <lineage>
        <taxon>Viruses</taxon>
        <taxon>Duplodnaviria</taxon>
        <taxon>Heunggongvirae</taxon>
        <taxon>Uroviricota</taxon>
        <taxon>Caudoviricetes</taxon>
        <taxon>Peduoviridae</taxon>
        <taxon>Maltschvirus</taxon>
        <taxon>Maltschvirus maltsch</taxon>
    </lineage>
</organism>
<accession>A0A6J5LMB9</accession>
<sequence length="97" mass="11442">MLYHAIYHPLTHQAVVRPADHGVSDNEWRHGCRPLHIFEPFKSWVNDKVLDCGYEVLDNHEWFELIASLDDPSIVPNNNFVSTRVVRDKWDSDRPIY</sequence>
<reference evidence="1" key="1">
    <citation type="submission" date="2020-04" db="EMBL/GenBank/DDBJ databases">
        <authorList>
            <person name="Chiriac C."/>
            <person name="Salcher M."/>
            <person name="Ghai R."/>
            <person name="Kavagutti S V."/>
        </authorList>
    </citation>
    <scope>NUCLEOTIDE SEQUENCE</scope>
</reference>
<dbReference type="EMBL" id="LR796273">
    <property type="protein sequence ID" value="CAB4132899.1"/>
    <property type="molecule type" value="Genomic_DNA"/>
</dbReference>
<name>A0A6J5LMB9_9CAUD</name>
<evidence type="ECO:0000313" key="1">
    <source>
        <dbReference type="EMBL" id="CAB4132899.1"/>
    </source>
</evidence>